<dbReference type="InterPro" id="IPR036179">
    <property type="entry name" value="Ig-like_dom_sf"/>
</dbReference>
<feature type="non-terminal residue" evidence="2">
    <location>
        <position position="1"/>
    </location>
</feature>
<dbReference type="OrthoDB" id="6195923at2759"/>
<name>A0A8B6ETH1_MYTGA</name>
<evidence type="ECO:0000259" key="1">
    <source>
        <dbReference type="PROSITE" id="PS50835"/>
    </source>
</evidence>
<dbReference type="InterPro" id="IPR007110">
    <property type="entry name" value="Ig-like_dom"/>
</dbReference>
<dbReference type="InterPro" id="IPR013783">
    <property type="entry name" value="Ig-like_fold"/>
</dbReference>
<evidence type="ECO:0000313" key="2">
    <source>
        <dbReference type="EMBL" id="VDI39691.1"/>
    </source>
</evidence>
<dbReference type="AlphaFoldDB" id="A0A8B6ETH1"/>
<dbReference type="SUPFAM" id="SSF48726">
    <property type="entry name" value="Immunoglobulin"/>
    <property type="match status" value="1"/>
</dbReference>
<accession>A0A8B6ETH1</accession>
<gene>
    <name evidence="2" type="ORF">MGAL_10B030612</name>
</gene>
<proteinExistence type="predicted"/>
<protein>
    <recommendedName>
        <fullName evidence="1">Ig-like domain-containing protein</fullName>
    </recommendedName>
</protein>
<dbReference type="Gene3D" id="2.60.40.10">
    <property type="entry name" value="Immunoglobulins"/>
    <property type="match status" value="1"/>
</dbReference>
<dbReference type="PROSITE" id="PS50835">
    <property type="entry name" value="IG_LIKE"/>
    <property type="match status" value="1"/>
</dbReference>
<dbReference type="Proteomes" id="UP000596742">
    <property type="component" value="Unassembled WGS sequence"/>
</dbReference>
<keyword evidence="3" id="KW-1185">Reference proteome</keyword>
<sequence>MKTVDYDLIYFLTGESLTLSCNYKVSFWNGPAVTDMDNMTSPVTITDTSGNLKVLNVSIYMHGGTLASTLPKKRFNRLKIVGDNFDLRITNLSTFDEGLYICEPKEKRGLPPSQYYLQNILFPSELNILNVTQVNTVNGREHTQMHLVCSVKSGKPLEELRWKKNRTIIRHGGP</sequence>
<reference evidence="2" key="1">
    <citation type="submission" date="2018-11" db="EMBL/GenBank/DDBJ databases">
        <authorList>
            <person name="Alioto T."/>
            <person name="Alioto T."/>
        </authorList>
    </citation>
    <scope>NUCLEOTIDE SEQUENCE</scope>
</reference>
<comment type="caution">
    <text evidence="2">The sequence shown here is derived from an EMBL/GenBank/DDBJ whole genome shotgun (WGS) entry which is preliminary data.</text>
</comment>
<evidence type="ECO:0000313" key="3">
    <source>
        <dbReference type="Proteomes" id="UP000596742"/>
    </source>
</evidence>
<dbReference type="EMBL" id="UYJE01005727">
    <property type="protein sequence ID" value="VDI39691.1"/>
    <property type="molecule type" value="Genomic_DNA"/>
</dbReference>
<feature type="domain" description="Ig-like" evidence="1">
    <location>
        <begin position="123"/>
        <end position="174"/>
    </location>
</feature>
<organism evidence="2 3">
    <name type="scientific">Mytilus galloprovincialis</name>
    <name type="common">Mediterranean mussel</name>
    <dbReference type="NCBI Taxonomy" id="29158"/>
    <lineage>
        <taxon>Eukaryota</taxon>
        <taxon>Metazoa</taxon>
        <taxon>Spiralia</taxon>
        <taxon>Lophotrochozoa</taxon>
        <taxon>Mollusca</taxon>
        <taxon>Bivalvia</taxon>
        <taxon>Autobranchia</taxon>
        <taxon>Pteriomorphia</taxon>
        <taxon>Mytilida</taxon>
        <taxon>Mytiloidea</taxon>
        <taxon>Mytilidae</taxon>
        <taxon>Mytilinae</taxon>
        <taxon>Mytilus</taxon>
    </lineage>
</organism>